<evidence type="ECO:0000256" key="1">
    <source>
        <dbReference type="SAM" id="MobiDB-lite"/>
    </source>
</evidence>
<name>A0ABQ8UZV6_9AGAR</name>
<accession>A0ABQ8UZV6</accession>
<organism evidence="2 3">
    <name type="scientific">Lentinula lateritia</name>
    <dbReference type="NCBI Taxonomy" id="40482"/>
    <lineage>
        <taxon>Eukaryota</taxon>
        <taxon>Fungi</taxon>
        <taxon>Dikarya</taxon>
        <taxon>Basidiomycota</taxon>
        <taxon>Agaricomycotina</taxon>
        <taxon>Agaricomycetes</taxon>
        <taxon>Agaricomycetidae</taxon>
        <taxon>Agaricales</taxon>
        <taxon>Marasmiineae</taxon>
        <taxon>Omphalotaceae</taxon>
        <taxon>Lentinula</taxon>
    </lineage>
</organism>
<protein>
    <recommendedName>
        <fullName evidence="4">SMP domain-containing protein</fullName>
    </recommendedName>
</protein>
<sequence length="127" mass="13894">MMAYTFFTVYQPRRNINIHISLLDTDTAMPHKFEDSAASSKFIKKDMQAKGLGHPTAVDKAPTGKDLYRSAPVYQDAPNDPPEPMETLKNPSSAGTDFKVGAAGTTGTLEVVRDAPMRNLPPEVLDK</sequence>
<feature type="region of interest" description="Disordered" evidence="1">
    <location>
        <begin position="75"/>
        <end position="98"/>
    </location>
</feature>
<keyword evidence="3" id="KW-1185">Reference proteome</keyword>
<proteinExistence type="predicted"/>
<gene>
    <name evidence="2" type="ORF">C8R41DRAFT_857755</name>
</gene>
<reference evidence="2" key="1">
    <citation type="submission" date="2022-08" db="EMBL/GenBank/DDBJ databases">
        <title>A Global Phylogenomic Analysis of the Shiitake Genus Lentinula.</title>
        <authorList>
            <consortium name="DOE Joint Genome Institute"/>
            <person name="Sierra-Patev S."/>
            <person name="Min B."/>
            <person name="Naranjo-Ortiz M."/>
            <person name="Looney B."/>
            <person name="Konkel Z."/>
            <person name="Slot J.C."/>
            <person name="Sakamoto Y."/>
            <person name="Steenwyk J.L."/>
            <person name="Rokas A."/>
            <person name="Carro J."/>
            <person name="Camarero S."/>
            <person name="Ferreira P."/>
            <person name="Molpeceres G."/>
            <person name="Ruiz-Duenas F.J."/>
            <person name="Serrano A."/>
            <person name="Henrissat B."/>
            <person name="Drula E."/>
            <person name="Hughes K.W."/>
            <person name="Mata J.L."/>
            <person name="Ishikawa N.K."/>
            <person name="Vargas-Isla R."/>
            <person name="Ushijima S."/>
            <person name="Smith C.A."/>
            <person name="Ahrendt S."/>
            <person name="Andreopoulos W."/>
            <person name="He G."/>
            <person name="Labutti K."/>
            <person name="Lipzen A."/>
            <person name="Ng V."/>
            <person name="Riley R."/>
            <person name="Sandor L."/>
            <person name="Barry K."/>
            <person name="Martinez A.T."/>
            <person name="Xiao Y."/>
            <person name="Gibbons J.G."/>
            <person name="Terashima K."/>
            <person name="Grigoriev I.V."/>
            <person name="Hibbett D.S."/>
        </authorList>
    </citation>
    <scope>NUCLEOTIDE SEQUENCE</scope>
    <source>
        <strain evidence="2">RHP3577 ss4</strain>
    </source>
</reference>
<dbReference type="Proteomes" id="UP001150217">
    <property type="component" value="Unassembled WGS sequence"/>
</dbReference>
<evidence type="ECO:0000313" key="2">
    <source>
        <dbReference type="EMBL" id="KAJ4465870.1"/>
    </source>
</evidence>
<comment type="caution">
    <text evidence="2">The sequence shown here is derived from an EMBL/GenBank/DDBJ whole genome shotgun (WGS) entry which is preliminary data.</text>
</comment>
<evidence type="ECO:0008006" key="4">
    <source>
        <dbReference type="Google" id="ProtNLM"/>
    </source>
</evidence>
<dbReference type="EMBL" id="JANVFT010000121">
    <property type="protein sequence ID" value="KAJ4465870.1"/>
    <property type="molecule type" value="Genomic_DNA"/>
</dbReference>
<evidence type="ECO:0000313" key="3">
    <source>
        <dbReference type="Proteomes" id="UP001150217"/>
    </source>
</evidence>